<dbReference type="EMBL" id="CZVU01000074">
    <property type="protein sequence ID" value="CUT03816.1"/>
    <property type="molecule type" value="Genomic_DNA"/>
</dbReference>
<gene>
    <name evidence="1" type="ORF">JGI24_01369</name>
</gene>
<accession>A0A656D9A8</accession>
<keyword evidence="2" id="KW-1185">Reference proteome</keyword>
<sequence length="169" mass="18494">MQIYEKSISFTIKTYFFPAEYRTTSTFSSVISAPQPAFSISFSISGIKEIIFSSLSTTSIKIGKSADKSSKLNLCILLPAQKPSIPLITVAPASPSSLTFLTITSNNGFPSYLSSSPLKILFLIPLISLPISILAFYLNSLFAVVLSVLLWGIVMGFQETVRPVNKRKR</sequence>
<reference evidence="1 2" key="1">
    <citation type="submission" date="2015-11" db="EMBL/GenBank/DDBJ databases">
        <authorList>
            <person name="Varghese N."/>
        </authorList>
    </citation>
    <scope>NUCLEOTIDE SEQUENCE [LARGE SCALE GENOMIC DNA]</scope>
    <source>
        <strain evidence="1 2">JGI-24</strain>
    </source>
</reference>
<name>A0A656D9A8_KRYT1</name>
<dbReference type="Proteomes" id="UP000243065">
    <property type="component" value="Unassembled WGS sequence"/>
</dbReference>
<organism evidence="1 2">
    <name type="scientific">Kryptobacter tengchongensis</name>
    <dbReference type="NCBI Taxonomy" id="1643429"/>
    <lineage>
        <taxon>Bacteria</taxon>
        <taxon>Pseudomonadati</taxon>
        <taxon>Candidatus Kryptoniota</taxon>
        <taxon>Candidatus Kryptobacter</taxon>
    </lineage>
</organism>
<dbReference type="AlphaFoldDB" id="A0A656D9A8"/>
<evidence type="ECO:0000313" key="1">
    <source>
        <dbReference type="EMBL" id="CUT03816.1"/>
    </source>
</evidence>
<proteinExistence type="predicted"/>
<evidence type="ECO:0000313" key="2">
    <source>
        <dbReference type="Proteomes" id="UP000243065"/>
    </source>
</evidence>
<protein>
    <submittedName>
        <fullName evidence="1">Uncharacterized protein</fullName>
    </submittedName>
</protein>